<sequence>MAEAPVVVVAEYALEARAQKKVEEYFDTELKMEREVRLSILKQLEEVRDQIEKMIQEREAEQNSPEQTKAERNLFMKFREDADELLRTLIAYRVETETDKDVWIQRRIQPI</sequence>
<dbReference type="AlphaFoldDB" id="A0ABD1XN18"/>
<organism evidence="2 3">
    <name type="scientific">Riccia fluitans</name>
    <dbReference type="NCBI Taxonomy" id="41844"/>
    <lineage>
        <taxon>Eukaryota</taxon>
        <taxon>Viridiplantae</taxon>
        <taxon>Streptophyta</taxon>
        <taxon>Embryophyta</taxon>
        <taxon>Marchantiophyta</taxon>
        <taxon>Marchantiopsida</taxon>
        <taxon>Marchantiidae</taxon>
        <taxon>Marchantiales</taxon>
        <taxon>Ricciaceae</taxon>
        <taxon>Riccia</taxon>
    </lineage>
</organism>
<dbReference type="EMBL" id="JBHFFA010000008">
    <property type="protein sequence ID" value="KAL2610320.1"/>
    <property type="molecule type" value="Genomic_DNA"/>
</dbReference>
<proteinExistence type="predicted"/>
<name>A0ABD1XN18_9MARC</name>
<comment type="caution">
    <text evidence="2">The sequence shown here is derived from an EMBL/GenBank/DDBJ whole genome shotgun (WGS) entry which is preliminary data.</text>
</comment>
<dbReference type="Proteomes" id="UP001605036">
    <property type="component" value="Unassembled WGS sequence"/>
</dbReference>
<accession>A0ABD1XN18</accession>
<keyword evidence="1" id="KW-0175">Coiled coil</keyword>
<keyword evidence="3" id="KW-1185">Reference proteome</keyword>
<evidence type="ECO:0000313" key="3">
    <source>
        <dbReference type="Proteomes" id="UP001605036"/>
    </source>
</evidence>
<evidence type="ECO:0000313" key="2">
    <source>
        <dbReference type="EMBL" id="KAL2610320.1"/>
    </source>
</evidence>
<reference evidence="2 3" key="1">
    <citation type="submission" date="2024-09" db="EMBL/GenBank/DDBJ databases">
        <title>Chromosome-scale assembly of Riccia fluitans.</title>
        <authorList>
            <person name="Paukszto L."/>
            <person name="Sawicki J."/>
            <person name="Karawczyk K."/>
            <person name="Piernik-Szablinska J."/>
            <person name="Szczecinska M."/>
            <person name="Mazdziarz M."/>
        </authorList>
    </citation>
    <scope>NUCLEOTIDE SEQUENCE [LARGE SCALE GENOMIC DNA]</scope>
    <source>
        <strain evidence="2">Rf_01</strain>
        <tissue evidence="2">Aerial parts of the thallus</tissue>
    </source>
</reference>
<gene>
    <name evidence="2" type="ORF">R1flu_028893</name>
</gene>
<protein>
    <submittedName>
        <fullName evidence="2">Uncharacterized protein</fullName>
    </submittedName>
</protein>
<evidence type="ECO:0000256" key="1">
    <source>
        <dbReference type="SAM" id="Coils"/>
    </source>
</evidence>
<feature type="coiled-coil region" evidence="1">
    <location>
        <begin position="37"/>
        <end position="64"/>
    </location>
</feature>